<comment type="caution">
    <text evidence="2">The sequence shown here is derived from an EMBL/GenBank/DDBJ whole genome shotgun (WGS) entry which is preliminary data.</text>
</comment>
<dbReference type="EMBL" id="QWGT01000255">
    <property type="protein sequence ID" value="RIJ47496.1"/>
    <property type="molecule type" value="Genomic_DNA"/>
</dbReference>
<evidence type="ECO:0000256" key="1">
    <source>
        <dbReference type="SAM" id="MobiDB-lite"/>
    </source>
</evidence>
<dbReference type="OrthoDB" id="5121787at2"/>
<keyword evidence="3" id="KW-1185">Reference proteome</keyword>
<organism evidence="2 3">
    <name type="scientific">Clavibacter lycopersici</name>
    <dbReference type="NCBI Taxonomy" id="2301718"/>
    <lineage>
        <taxon>Bacteria</taxon>
        <taxon>Bacillati</taxon>
        <taxon>Actinomycetota</taxon>
        <taxon>Actinomycetes</taxon>
        <taxon>Micrococcales</taxon>
        <taxon>Microbacteriaceae</taxon>
        <taxon>Clavibacter</taxon>
    </lineage>
</organism>
<proteinExistence type="predicted"/>
<feature type="region of interest" description="Disordered" evidence="1">
    <location>
        <begin position="1"/>
        <end position="57"/>
    </location>
</feature>
<dbReference type="RefSeq" id="WP_119382806.1">
    <property type="nucleotide sequence ID" value="NZ_QWGT01000255.1"/>
</dbReference>
<gene>
    <name evidence="2" type="ORF">DZG00_13335</name>
</gene>
<name>A0A399STW7_9MICO</name>
<reference evidence="2 3" key="1">
    <citation type="submission" date="2018-08" db="EMBL/GenBank/DDBJ databases">
        <title>Genome Sequence of Clavibacter michiganensis Subspecies type strains, and the Atypical Peach-Colored Strains Isolated from Tomato.</title>
        <authorList>
            <person name="Osdaghi E."/>
            <person name="Portier P."/>
            <person name="Briand M."/>
            <person name="Jacques M.-A."/>
        </authorList>
    </citation>
    <scope>NUCLEOTIDE SEQUENCE [LARGE SCALE GENOMIC DNA]</scope>
    <source>
        <strain evidence="2 3">CFBP 8615</strain>
    </source>
</reference>
<feature type="compositionally biased region" description="Basic and acidic residues" evidence="1">
    <location>
        <begin position="1"/>
        <end position="29"/>
    </location>
</feature>
<evidence type="ECO:0000313" key="2">
    <source>
        <dbReference type="EMBL" id="RIJ47496.1"/>
    </source>
</evidence>
<protein>
    <submittedName>
        <fullName evidence="2">Antitoxin</fullName>
    </submittedName>
</protein>
<feature type="compositionally biased region" description="Basic and acidic residues" evidence="1">
    <location>
        <begin position="42"/>
        <end position="57"/>
    </location>
</feature>
<dbReference type="Proteomes" id="UP000266484">
    <property type="component" value="Unassembled WGS sequence"/>
</dbReference>
<accession>A0A399STW7</accession>
<sequence length="57" mass="5606">MADLADKAKGLIDSDKGEQVTDGAIDKGQDAASSATGGKSDGAAEKAGDVVDQKLGQ</sequence>
<dbReference type="AlphaFoldDB" id="A0A399STW7"/>
<evidence type="ECO:0000313" key="3">
    <source>
        <dbReference type="Proteomes" id="UP000266484"/>
    </source>
</evidence>